<name>A0A4S5CDU0_AERVE</name>
<evidence type="ECO:0000256" key="1">
    <source>
        <dbReference type="SAM" id="MobiDB-lite"/>
    </source>
</evidence>
<feature type="transmembrane region" description="Helical" evidence="2">
    <location>
        <begin position="105"/>
        <end position="127"/>
    </location>
</feature>
<gene>
    <name evidence="3" type="ORF">E8Q35_15295</name>
</gene>
<feature type="region of interest" description="Disordered" evidence="1">
    <location>
        <begin position="252"/>
        <end position="288"/>
    </location>
</feature>
<dbReference type="RefSeq" id="WP_136502108.1">
    <property type="nucleotide sequence ID" value="NZ_SSUX01000011.1"/>
</dbReference>
<protein>
    <submittedName>
        <fullName evidence="3">Uncharacterized protein</fullName>
    </submittedName>
</protein>
<feature type="region of interest" description="Disordered" evidence="1">
    <location>
        <begin position="1"/>
        <end position="96"/>
    </location>
</feature>
<comment type="caution">
    <text evidence="3">The sequence shown here is derived from an EMBL/GenBank/DDBJ whole genome shotgun (WGS) entry which is preliminary data.</text>
</comment>
<feature type="compositionally biased region" description="Basic and acidic residues" evidence="1">
    <location>
        <begin position="61"/>
        <end position="88"/>
    </location>
</feature>
<evidence type="ECO:0000313" key="4">
    <source>
        <dbReference type="Proteomes" id="UP000309618"/>
    </source>
</evidence>
<accession>A0A4S5CDU0</accession>
<keyword evidence="2" id="KW-0812">Transmembrane</keyword>
<keyword evidence="2" id="KW-1133">Transmembrane helix</keyword>
<sequence length="370" mass="38672">MHDKPLTDDDVIDAKTVASSHPSASGEGGFEPDFEPDFEDEQDSEFLAMMNEVPGAGSKAAAERDISDVIEQSHDSRSKPEIAADPRSARSRGASGKPKSAFVKYIILGLSGSVLAFGIVVGMNYALSGGRGSDDLVDLVDVSQGGSNIEVAGPVKSVDLAPAEEPVQVVESSAPPPENLGEIERLKSLLNEAQTGKRDALSRLSVAQGREAELNQLLAETNAKLASISDQYGELMSGDYCKKQAESKELTVGAKPPVKTAAVSSKPAVNAKPSPKARPKPRPVVKPSAESVRFVKTAPALQKPTYSPVVGKTLSVISVVNDRVVFVDDLSGNTFVKGVGGVVDGKGSITSVTPNGCVMFNSGARIGRCN</sequence>
<feature type="compositionally biased region" description="Acidic residues" evidence="1">
    <location>
        <begin position="30"/>
        <end position="44"/>
    </location>
</feature>
<dbReference type="Proteomes" id="UP000309618">
    <property type="component" value="Unassembled WGS sequence"/>
</dbReference>
<organism evidence="3 4">
    <name type="scientific">Aeromonas veronii</name>
    <dbReference type="NCBI Taxonomy" id="654"/>
    <lineage>
        <taxon>Bacteria</taxon>
        <taxon>Pseudomonadati</taxon>
        <taxon>Pseudomonadota</taxon>
        <taxon>Gammaproteobacteria</taxon>
        <taxon>Aeromonadales</taxon>
        <taxon>Aeromonadaceae</taxon>
        <taxon>Aeromonas</taxon>
    </lineage>
</organism>
<reference evidence="3 4" key="1">
    <citation type="submission" date="2019-04" db="EMBL/GenBank/DDBJ databases">
        <title>Comparative genomics of Aeromonas veronii strains pathogenic to fish.</title>
        <authorList>
            <person name="Cascarano M.C."/>
            <person name="Smyrli M."/>
            <person name="Katharios P."/>
        </authorList>
    </citation>
    <scope>NUCLEOTIDE SEQUENCE [LARGE SCALE GENOMIC DNA]</scope>
    <source>
        <strain evidence="3 4">XU1</strain>
    </source>
</reference>
<dbReference type="EMBL" id="SSUX01000011">
    <property type="protein sequence ID" value="THJ43669.1"/>
    <property type="molecule type" value="Genomic_DNA"/>
</dbReference>
<dbReference type="AlphaFoldDB" id="A0A4S5CDU0"/>
<proteinExistence type="predicted"/>
<evidence type="ECO:0000313" key="3">
    <source>
        <dbReference type="EMBL" id="THJ43669.1"/>
    </source>
</evidence>
<evidence type="ECO:0000256" key="2">
    <source>
        <dbReference type="SAM" id="Phobius"/>
    </source>
</evidence>
<keyword evidence="2" id="KW-0472">Membrane</keyword>